<comment type="subcellular location">
    <subcellularLocation>
        <location evidence="1 9">Nucleus</location>
    </subcellularLocation>
</comment>
<comment type="caution">
    <text evidence="14">The sequence shown here is derived from an EMBL/GenBank/DDBJ whole genome shotgun (WGS) entry which is preliminary data.</text>
</comment>
<reference evidence="14 15" key="1">
    <citation type="submission" date="2019-07" db="EMBL/GenBank/DDBJ databases">
        <title>Genomics analysis of Aphanomyces spp. identifies a new class of oomycete effector associated with host adaptation.</title>
        <authorList>
            <person name="Gaulin E."/>
        </authorList>
    </citation>
    <scope>NUCLEOTIDE SEQUENCE [LARGE SCALE GENOMIC DNA]</scope>
    <source>
        <strain evidence="14 15">ATCC 201684</strain>
    </source>
</reference>
<evidence type="ECO:0000256" key="10">
    <source>
        <dbReference type="SAM" id="MobiDB-lite"/>
    </source>
</evidence>
<dbReference type="InterPro" id="IPR002857">
    <property type="entry name" value="Znf_CXXC"/>
</dbReference>
<feature type="domain" description="FHA" evidence="11">
    <location>
        <begin position="1195"/>
        <end position="1269"/>
    </location>
</feature>
<evidence type="ECO:0000256" key="2">
    <source>
        <dbReference type="ARBA" id="ARBA00022723"/>
    </source>
</evidence>
<evidence type="ECO:0000313" key="14">
    <source>
        <dbReference type="EMBL" id="KAF0731031.1"/>
    </source>
</evidence>
<dbReference type="SMART" id="SM00355">
    <property type="entry name" value="ZnF_C2H2"/>
    <property type="match status" value="3"/>
</dbReference>
<dbReference type="SUPFAM" id="SSF57667">
    <property type="entry name" value="beta-beta-alpha zinc fingers"/>
    <property type="match status" value="1"/>
</dbReference>
<comment type="function">
    <text evidence="9">ATPase component of the INO80 complex which remodels chromatin by shifting nucleosomes and is involved in DNA repair.</text>
</comment>
<dbReference type="PROSITE" id="PS50006">
    <property type="entry name" value="FHA_DOMAIN"/>
    <property type="match status" value="1"/>
</dbReference>
<accession>A0A6G0WU59</accession>
<feature type="region of interest" description="Disordered" evidence="10">
    <location>
        <begin position="806"/>
        <end position="843"/>
    </location>
</feature>
<comment type="domain">
    <text evidence="9">The DBINO region is involved in binding to DNA.</text>
</comment>
<evidence type="ECO:0000256" key="7">
    <source>
        <dbReference type="ARBA" id="ARBA00023125"/>
    </source>
</evidence>
<name>A0A6G0WU59_9STRA</name>
<dbReference type="PROSITE" id="PS51058">
    <property type="entry name" value="ZF_CXXC"/>
    <property type="match status" value="2"/>
</dbReference>
<evidence type="ECO:0000313" key="15">
    <source>
        <dbReference type="Proteomes" id="UP000481153"/>
    </source>
</evidence>
<dbReference type="PANTHER" id="PTHR45685">
    <property type="entry name" value="HELICASE SRCAP-RELATED"/>
    <property type="match status" value="1"/>
</dbReference>
<evidence type="ECO:0000259" key="12">
    <source>
        <dbReference type="PROSITE" id="PS50157"/>
    </source>
</evidence>
<dbReference type="EMBL" id="VJMJ01000147">
    <property type="protein sequence ID" value="KAF0731031.1"/>
    <property type="molecule type" value="Genomic_DNA"/>
</dbReference>
<dbReference type="GO" id="GO:0006281">
    <property type="term" value="P:DNA repair"/>
    <property type="evidence" value="ECO:0007669"/>
    <property type="project" value="UniProtKB-UniRule"/>
</dbReference>
<dbReference type="GO" id="GO:0042393">
    <property type="term" value="F:histone binding"/>
    <property type="evidence" value="ECO:0007669"/>
    <property type="project" value="TreeGrafter"/>
</dbReference>
<dbReference type="GO" id="GO:0031011">
    <property type="term" value="C:Ino80 complex"/>
    <property type="evidence" value="ECO:0007669"/>
    <property type="project" value="UniProtKB-UniRule"/>
</dbReference>
<feature type="compositionally biased region" description="Acidic residues" evidence="10">
    <location>
        <begin position="936"/>
        <end position="948"/>
    </location>
</feature>
<evidence type="ECO:0000256" key="9">
    <source>
        <dbReference type="RuleBase" id="RU368001"/>
    </source>
</evidence>
<protein>
    <recommendedName>
        <fullName evidence="9">Chromatin-remodeling ATPase INO80</fullName>
        <ecNumber evidence="9">3.6.4.-</ecNumber>
    </recommendedName>
</protein>
<evidence type="ECO:0000259" key="13">
    <source>
        <dbReference type="PROSITE" id="PS51058"/>
    </source>
</evidence>
<keyword evidence="2" id="KW-0479">Metal-binding</keyword>
<dbReference type="InterPro" id="IPR000330">
    <property type="entry name" value="SNF2_N"/>
</dbReference>
<dbReference type="CDD" id="cd22701">
    <property type="entry name" value="FHA_FKH1-like"/>
    <property type="match status" value="1"/>
</dbReference>
<dbReference type="InterPro" id="IPR013087">
    <property type="entry name" value="Znf_C2H2_type"/>
</dbReference>
<dbReference type="InterPro" id="IPR036236">
    <property type="entry name" value="Znf_C2H2_sf"/>
</dbReference>
<proteinExistence type="inferred from homology"/>
<dbReference type="PROSITE" id="PS50157">
    <property type="entry name" value="ZINC_FINGER_C2H2_2"/>
    <property type="match status" value="1"/>
</dbReference>
<dbReference type="GO" id="GO:0005524">
    <property type="term" value="F:ATP binding"/>
    <property type="evidence" value="ECO:0007669"/>
    <property type="project" value="UniProtKB-UniRule"/>
</dbReference>
<evidence type="ECO:0000256" key="5">
    <source>
        <dbReference type="ARBA" id="ARBA00022833"/>
    </source>
</evidence>
<feature type="compositionally biased region" description="Low complexity" evidence="10">
    <location>
        <begin position="1045"/>
        <end position="1075"/>
    </location>
</feature>
<feature type="domain" description="CXXC-type" evidence="13">
    <location>
        <begin position="842"/>
        <end position="889"/>
    </location>
</feature>
<dbReference type="Pfam" id="PF02008">
    <property type="entry name" value="zf-CXXC"/>
    <property type="match status" value="2"/>
</dbReference>
<dbReference type="InterPro" id="IPR000253">
    <property type="entry name" value="FHA_dom"/>
</dbReference>
<dbReference type="PANTHER" id="PTHR45685:SF2">
    <property type="entry name" value="CHROMATIN-REMODELING ATPASE INO80"/>
    <property type="match status" value="1"/>
</dbReference>
<feature type="compositionally biased region" description="Low complexity" evidence="10">
    <location>
        <begin position="819"/>
        <end position="834"/>
    </location>
</feature>
<organism evidence="14 15">
    <name type="scientific">Aphanomyces euteiches</name>
    <dbReference type="NCBI Taxonomy" id="100861"/>
    <lineage>
        <taxon>Eukaryota</taxon>
        <taxon>Sar</taxon>
        <taxon>Stramenopiles</taxon>
        <taxon>Oomycota</taxon>
        <taxon>Saprolegniomycetes</taxon>
        <taxon>Saprolegniales</taxon>
        <taxon>Verrucalvaceae</taxon>
        <taxon>Aphanomyces</taxon>
    </lineage>
</organism>
<keyword evidence="4 8" id="KW-0863">Zinc-finger</keyword>
<dbReference type="SUPFAM" id="SSF49879">
    <property type="entry name" value="SMAD/FHA domain"/>
    <property type="match status" value="1"/>
</dbReference>
<evidence type="ECO:0000256" key="1">
    <source>
        <dbReference type="ARBA" id="ARBA00004123"/>
    </source>
</evidence>
<keyword evidence="9" id="KW-0234">DNA repair</keyword>
<feature type="region of interest" description="Disordered" evidence="10">
    <location>
        <begin position="1334"/>
        <end position="1368"/>
    </location>
</feature>
<comment type="subunit">
    <text evidence="9">Component of the INO80 chromatin-remodeling complex.</text>
</comment>
<feature type="region of interest" description="Disordered" evidence="10">
    <location>
        <begin position="1043"/>
        <end position="1075"/>
    </location>
</feature>
<evidence type="ECO:0000256" key="3">
    <source>
        <dbReference type="ARBA" id="ARBA00022741"/>
    </source>
</evidence>
<keyword evidence="7 9" id="KW-0238">DNA-binding</keyword>
<dbReference type="GO" id="GO:0008270">
    <property type="term" value="F:zinc ion binding"/>
    <property type="evidence" value="ECO:0007669"/>
    <property type="project" value="UniProtKB-KW"/>
</dbReference>
<sequence length="1368" mass="154441">MDQKRRLLRVDHLPFLALQMTECNTLEIDPPTIETASNDDASIDDAPLRVSGNAETQDKEQKKVVGKIELEACYIGSDVLGRFPDKGALIGDVYDDIPDESDEAVYDALEKAYNAAFSMSSVDRIERDRRLHAASYEFRPLAHNSPTDVMLTKRQSTAESFDAWKERLLDGRKDAFLAVMRKKAFDDIKDYREYFIQQRQRKVTALRNRQLEQGVNVAAIWKEQIISGKSDVIEAATKMDEWMSRRKTVLRDLAKRCRDVHLKRQTRLKSKDAFDEKKSGRIEGGFDSPRDVSLTASTENRIVVSKPRELLADNAKLIQFLLEEADMFVEVLLGNRSPTPYSGKPQTANMSEEEIIALAEITSSKLYHDRCNTLKEFDTDWKRLRIHHPEKSVSRPAFNGTVGVKLDVANPFLNCTDSSRWDWLSKSNESVPPDYSQATEVVRTLLDRPTVSPSVHRQMMQLYTRGVNGLLFPTMPISLFHQVITFIAELALADDKWGPHVIVTTKVEEWLNAFTQVCPQIKIMAYWGSPDDRQKMRTYWSPTSLCKKNSRFHVVLTNSRVVNEDIRHFHQAIWQTILLDVPWPNEDTKSWTYILGLRSRQRWMILDSTVQVDLRLMLHFLTPELFDSKQKVMAWGSSGLEDEAIQTLRSIVQRMCAFEGSAESVLDASTLLTTDLCASEREILVKLNSVPVMEYVLAQPITPPSEMDYLKKYQRQNRLKIVVDTKHLLMRTPKTPMIENPIALSLPKPNITDPKLIACKHCAKTFMTSSGLLKHTKSDHAPAGTWTCRKCGVDCGTMALRNAHERQEHDETIIPSNKPSITDTTPSTPTSSAPKPRRSNAGSKKRVTRCGKCAGCLSGDCMECGHCQDMKKYGGPGLRKQSCKNRKCTNAQILGSASQDDEDQKLTEEFMDGQSSESAESSESEREETNGKVVMMEEEESEDEDATDDMPLKTPKSGKTKKSRSSSSNSKSAINRTRVMRCGVCVGCLAPDCLKCRHCMDMKKYGGPGLRKQSCKSRKCVTPKVVLLNQGQEGEEGDMLLYEEPTTPRSTPSTTATTIASSTKNTTPNTSSSATVLSATPQWERDTLLDAAASLAHNVYQQNQLNRFLKITCLTCDAKFLNQSLKSLHEAVIHHSRQNPKWKRQLVAERLSSPAFQFTLISTDSRRKKPVDFEPVGYAKLVGPGLCYYMLQSHAVLGRVAPEWKERYRSLGLELSRGYPGGVVDCHLGDDMMISHEHVKIRWDLRRQRFVIECLSILTPLSVNGQEVHFGAAPVTLASRSLIQVGAFYFFFLLPVANLHRSAPPKSSAHEMALRCRQRQCIPRQEVYAWLASKKASRQAVDHVKREREDGDAISSSPLKRPKLNKDE</sequence>
<dbReference type="PROSITE" id="PS00028">
    <property type="entry name" value="ZINC_FINGER_C2H2_1"/>
    <property type="match status" value="2"/>
</dbReference>
<feature type="region of interest" description="Disordered" evidence="10">
    <location>
        <begin position="909"/>
        <end position="973"/>
    </location>
</feature>
<keyword evidence="6 9" id="KW-0067">ATP-binding</keyword>
<evidence type="ECO:0000256" key="4">
    <source>
        <dbReference type="ARBA" id="ARBA00022771"/>
    </source>
</evidence>
<dbReference type="Proteomes" id="UP000481153">
    <property type="component" value="Unassembled WGS sequence"/>
</dbReference>
<keyword evidence="9" id="KW-0227">DNA damage</keyword>
<dbReference type="InterPro" id="IPR008984">
    <property type="entry name" value="SMAD_FHA_dom_sf"/>
</dbReference>
<dbReference type="GO" id="GO:0016887">
    <property type="term" value="F:ATP hydrolysis activity"/>
    <property type="evidence" value="ECO:0007669"/>
    <property type="project" value="TreeGrafter"/>
</dbReference>
<keyword evidence="3" id="KW-0547">Nucleotide-binding</keyword>
<dbReference type="Pfam" id="PF00176">
    <property type="entry name" value="SNF2-rel_dom"/>
    <property type="match status" value="1"/>
</dbReference>
<keyword evidence="9" id="KW-0378">Hydrolase</keyword>
<dbReference type="Gene3D" id="3.30.160.60">
    <property type="entry name" value="Classic Zinc Finger"/>
    <property type="match status" value="1"/>
</dbReference>
<dbReference type="EC" id="3.6.4.-" evidence="9"/>
<dbReference type="Gene3D" id="3.40.50.10810">
    <property type="entry name" value="Tandem AAA-ATPase domain"/>
    <property type="match status" value="1"/>
</dbReference>
<keyword evidence="5" id="KW-0862">Zinc</keyword>
<dbReference type="InterPro" id="IPR038718">
    <property type="entry name" value="SNF2-like_sf"/>
</dbReference>
<feature type="domain" description="CXXC-type" evidence="13">
    <location>
        <begin position="972"/>
        <end position="1021"/>
    </location>
</feature>
<dbReference type="InterPro" id="IPR050520">
    <property type="entry name" value="INO80/SWR1_helicase"/>
</dbReference>
<keyword evidence="15" id="KW-1185">Reference proteome</keyword>
<gene>
    <name evidence="14" type="ORF">Ae201684_011581</name>
</gene>
<evidence type="ECO:0000259" key="11">
    <source>
        <dbReference type="PROSITE" id="PS50006"/>
    </source>
</evidence>
<dbReference type="GO" id="GO:0006338">
    <property type="term" value="P:chromatin remodeling"/>
    <property type="evidence" value="ECO:0007669"/>
    <property type="project" value="UniProtKB-UniRule"/>
</dbReference>
<feature type="domain" description="C2H2-type" evidence="12">
    <location>
        <begin position="757"/>
        <end position="785"/>
    </location>
</feature>
<evidence type="ECO:0000256" key="6">
    <source>
        <dbReference type="ARBA" id="ARBA00022840"/>
    </source>
</evidence>
<dbReference type="GO" id="GO:0003677">
    <property type="term" value="F:DNA binding"/>
    <property type="evidence" value="ECO:0007669"/>
    <property type="project" value="UniProtKB-UniRule"/>
</dbReference>
<comment type="similarity">
    <text evidence="9">Belongs to the SNF2/RAD54 helicase family.</text>
</comment>
<evidence type="ECO:0000256" key="8">
    <source>
        <dbReference type="PROSITE-ProRule" id="PRU00042"/>
    </source>
</evidence>
<dbReference type="VEuPathDB" id="FungiDB:AeMF1_018972"/>
<comment type="catalytic activity">
    <reaction evidence="9">
        <text>ATP + H2O = ADP + phosphate + H(+)</text>
        <dbReference type="Rhea" id="RHEA:13065"/>
        <dbReference type="ChEBI" id="CHEBI:15377"/>
        <dbReference type="ChEBI" id="CHEBI:15378"/>
        <dbReference type="ChEBI" id="CHEBI:30616"/>
        <dbReference type="ChEBI" id="CHEBI:43474"/>
        <dbReference type="ChEBI" id="CHEBI:456216"/>
    </reaction>
</comment>
<feature type="compositionally biased region" description="Basic and acidic residues" evidence="10">
    <location>
        <begin position="1340"/>
        <end position="1351"/>
    </location>
</feature>